<accession>A0AAP3FWB9</accession>
<sequence>MKLERFLDLHVHAWPDTYNRRYTIFNLGEELKANNGAAVMKSHLMATTPLARTAREMGLPLFGSITLNQYNGGINRSVVEAAIAANGPDHSSMMIWFPTLTLPSNKPKTKQTTSHPVLAEHTVKYERVSENGKLRQETKEVIQVASAFNIPLATGHSSKEEVYMLIEETEKQKCKLMITHPFYQCTNFTIAEVIDMLSSSKNVYVEFAVLMSKIGYDRHEDLVEVLKTWGTDRICVSTDFGQLKNGTVTEGYTEYVTEVKKAAEANGFDFNQKIADEICYLNPTAFLGVK</sequence>
<evidence type="ECO:0000313" key="1">
    <source>
        <dbReference type="EMBL" id="MCY8318457.1"/>
    </source>
</evidence>
<reference evidence="1" key="1">
    <citation type="submission" date="2022-02" db="EMBL/GenBank/DDBJ databases">
        <title>Crop Bioprotection Bacillus Genome Sequencing.</title>
        <authorList>
            <person name="Dunlap C."/>
        </authorList>
    </citation>
    <scope>NUCLEOTIDE SEQUENCE</scope>
    <source>
        <strain evidence="1">98-1</strain>
    </source>
</reference>
<dbReference type="RefSeq" id="WP_268527557.1">
    <property type="nucleotide sequence ID" value="NZ_JALAOG010000005.1"/>
</dbReference>
<dbReference type="Proteomes" id="UP001067121">
    <property type="component" value="Unassembled WGS sequence"/>
</dbReference>
<dbReference type="InterPro" id="IPR032466">
    <property type="entry name" value="Metal_Hydrolase"/>
</dbReference>
<dbReference type="InterPro" id="IPR016797">
    <property type="entry name" value="UCP021898"/>
</dbReference>
<dbReference type="Pfam" id="PF19799">
    <property type="entry name" value="DUF6282"/>
    <property type="match status" value="1"/>
</dbReference>
<comment type="caution">
    <text evidence="1">The sequence shown here is derived from an EMBL/GenBank/DDBJ whole genome shotgun (WGS) entry which is preliminary data.</text>
</comment>
<organism evidence="1 2">
    <name type="scientific">Bacillus vallismortis</name>
    <dbReference type="NCBI Taxonomy" id="72361"/>
    <lineage>
        <taxon>Bacteria</taxon>
        <taxon>Bacillati</taxon>
        <taxon>Bacillota</taxon>
        <taxon>Bacilli</taxon>
        <taxon>Bacillales</taxon>
        <taxon>Bacillaceae</taxon>
        <taxon>Bacillus</taxon>
    </lineage>
</organism>
<dbReference type="Gene3D" id="3.20.20.140">
    <property type="entry name" value="Metal-dependent hydrolases"/>
    <property type="match status" value="1"/>
</dbReference>
<dbReference type="EMBL" id="JALAOH010000061">
    <property type="protein sequence ID" value="MCY8318457.1"/>
    <property type="molecule type" value="Genomic_DNA"/>
</dbReference>
<name>A0AAP3FWB9_BACVA</name>
<evidence type="ECO:0000313" key="2">
    <source>
        <dbReference type="Proteomes" id="UP001067121"/>
    </source>
</evidence>
<proteinExistence type="predicted"/>
<dbReference type="InterPro" id="IPR046249">
    <property type="entry name" value="DUF6282"/>
</dbReference>
<dbReference type="PIRSF" id="PIRSF021898">
    <property type="entry name" value="UCP021898"/>
    <property type="match status" value="1"/>
</dbReference>
<gene>
    <name evidence="1" type="ORF">MOC71_17365</name>
</gene>
<dbReference type="AlphaFoldDB" id="A0AAP3FWB9"/>
<protein>
    <submittedName>
        <fullName evidence="1">DUF6282 family protein</fullName>
    </submittedName>
</protein>
<dbReference type="SUPFAM" id="SSF51556">
    <property type="entry name" value="Metallo-dependent hydrolases"/>
    <property type="match status" value="1"/>
</dbReference>